<dbReference type="AlphaFoldDB" id="A0A9P5Q5W3"/>
<dbReference type="Proteomes" id="UP000772434">
    <property type="component" value="Unassembled WGS sequence"/>
</dbReference>
<reference evidence="1" key="1">
    <citation type="submission" date="2020-11" db="EMBL/GenBank/DDBJ databases">
        <authorList>
            <consortium name="DOE Joint Genome Institute"/>
            <person name="Ahrendt S."/>
            <person name="Riley R."/>
            <person name="Andreopoulos W."/>
            <person name="Labutti K."/>
            <person name="Pangilinan J."/>
            <person name="Ruiz-Duenas F.J."/>
            <person name="Barrasa J.M."/>
            <person name="Sanchez-Garcia M."/>
            <person name="Camarero S."/>
            <person name="Miyauchi S."/>
            <person name="Serrano A."/>
            <person name="Linde D."/>
            <person name="Babiker R."/>
            <person name="Drula E."/>
            <person name="Ayuso-Fernandez I."/>
            <person name="Pacheco R."/>
            <person name="Padilla G."/>
            <person name="Ferreira P."/>
            <person name="Barriuso J."/>
            <person name="Kellner H."/>
            <person name="Castanera R."/>
            <person name="Alfaro M."/>
            <person name="Ramirez L."/>
            <person name="Pisabarro A.G."/>
            <person name="Kuo A."/>
            <person name="Tritt A."/>
            <person name="Lipzen A."/>
            <person name="He G."/>
            <person name="Yan M."/>
            <person name="Ng V."/>
            <person name="Cullen D."/>
            <person name="Martin F."/>
            <person name="Rosso M.-N."/>
            <person name="Henrissat B."/>
            <person name="Hibbett D."/>
            <person name="Martinez A.T."/>
            <person name="Grigoriev I.V."/>
        </authorList>
    </citation>
    <scope>NUCLEOTIDE SEQUENCE</scope>
    <source>
        <strain evidence="1">AH 40177</strain>
    </source>
</reference>
<proteinExistence type="predicted"/>
<sequence length="237" mass="26752">MHLTESTSMIGMHRTVISFLTTSEGCFDCSINDINDRALVTQDYGYFVDTACSQIALDEPMTILYGAGWFRDSQSNYGIPNFNWFAYVSEAEAPPSYFAQFLALSFALLFDGFKDASDAFTIFGSPTPPPKAKLVTFNTAGEATDVHFSENIPRRLVWTAKTPLEMLAWFKHECDEPFCVLSFPPSERVTLVFCLQLPDACCLWVFVVVPSKYLVENPDFAQDVDYLQPRKLFCDQV</sequence>
<organism evidence="1 2">
    <name type="scientific">Rhodocollybia butyracea</name>
    <dbReference type="NCBI Taxonomy" id="206335"/>
    <lineage>
        <taxon>Eukaryota</taxon>
        <taxon>Fungi</taxon>
        <taxon>Dikarya</taxon>
        <taxon>Basidiomycota</taxon>
        <taxon>Agaricomycotina</taxon>
        <taxon>Agaricomycetes</taxon>
        <taxon>Agaricomycetidae</taxon>
        <taxon>Agaricales</taxon>
        <taxon>Marasmiineae</taxon>
        <taxon>Omphalotaceae</taxon>
        <taxon>Rhodocollybia</taxon>
    </lineage>
</organism>
<dbReference type="EMBL" id="JADNRY010000010">
    <property type="protein sequence ID" value="KAF9075339.1"/>
    <property type="molecule type" value="Genomic_DNA"/>
</dbReference>
<evidence type="ECO:0000313" key="1">
    <source>
        <dbReference type="EMBL" id="KAF9075339.1"/>
    </source>
</evidence>
<dbReference type="OrthoDB" id="2393824at2759"/>
<name>A0A9P5Q5W3_9AGAR</name>
<protein>
    <submittedName>
        <fullName evidence="1">Uncharacterized protein</fullName>
    </submittedName>
</protein>
<evidence type="ECO:0000313" key="2">
    <source>
        <dbReference type="Proteomes" id="UP000772434"/>
    </source>
</evidence>
<comment type="caution">
    <text evidence="1">The sequence shown here is derived from an EMBL/GenBank/DDBJ whole genome shotgun (WGS) entry which is preliminary data.</text>
</comment>
<keyword evidence="2" id="KW-1185">Reference proteome</keyword>
<accession>A0A9P5Q5W3</accession>
<gene>
    <name evidence="1" type="ORF">BDP27DRAFT_43914</name>
</gene>